<protein>
    <submittedName>
        <fullName evidence="1">Uncharacterized protein</fullName>
    </submittedName>
</protein>
<evidence type="ECO:0000313" key="2">
    <source>
        <dbReference type="Proteomes" id="UP001180020"/>
    </source>
</evidence>
<reference evidence="1" key="2">
    <citation type="submission" date="2023-06" db="EMBL/GenBank/DDBJ databases">
        <authorList>
            <person name="Ma L."/>
            <person name="Liu K.-W."/>
            <person name="Li Z."/>
            <person name="Hsiao Y.-Y."/>
            <person name="Qi Y."/>
            <person name="Fu T."/>
            <person name="Tang G."/>
            <person name="Zhang D."/>
            <person name="Sun W.-H."/>
            <person name="Liu D.-K."/>
            <person name="Li Y."/>
            <person name="Chen G.-Z."/>
            <person name="Liu X.-D."/>
            <person name="Liao X.-Y."/>
            <person name="Jiang Y.-T."/>
            <person name="Yu X."/>
            <person name="Hao Y."/>
            <person name="Huang J."/>
            <person name="Zhao X.-W."/>
            <person name="Ke S."/>
            <person name="Chen Y.-Y."/>
            <person name="Wu W.-L."/>
            <person name="Hsu J.-L."/>
            <person name="Lin Y.-F."/>
            <person name="Huang M.-D."/>
            <person name="Li C.-Y."/>
            <person name="Huang L."/>
            <person name="Wang Z.-W."/>
            <person name="Zhao X."/>
            <person name="Zhong W.-Y."/>
            <person name="Peng D.-H."/>
            <person name="Ahmad S."/>
            <person name="Lan S."/>
            <person name="Zhang J.-S."/>
            <person name="Tsai W.-C."/>
            <person name="Van De Peer Y."/>
            <person name="Liu Z.-J."/>
        </authorList>
    </citation>
    <scope>NUCLEOTIDE SEQUENCE</scope>
    <source>
        <strain evidence="1">CP</strain>
        <tissue evidence="1">Leaves</tissue>
    </source>
</reference>
<gene>
    <name evidence="1" type="ORF">QJS10_CPA02g00714</name>
</gene>
<dbReference type="Pfam" id="PF04720">
    <property type="entry name" value="PDDEXK_6"/>
    <property type="match status" value="1"/>
</dbReference>
<name>A0AAV9FBR1_ACOCL</name>
<dbReference type="AlphaFoldDB" id="A0AAV9FBR1"/>
<dbReference type="Proteomes" id="UP001180020">
    <property type="component" value="Unassembled WGS sequence"/>
</dbReference>
<sequence length="100" mass="11641">MEDSTSTRLIVDIDIKSQFEVVRPTRAYTQLSNAIPTIFLGNEEKLNRVVSLLCSASHQSLKESDLHIPRWRKARYMKSKWLSCFQKSFIVSCFQVKEMV</sequence>
<evidence type="ECO:0000313" key="1">
    <source>
        <dbReference type="EMBL" id="KAK1323306.1"/>
    </source>
</evidence>
<dbReference type="EMBL" id="JAUJYO010000002">
    <property type="protein sequence ID" value="KAK1323306.1"/>
    <property type="molecule type" value="Genomic_DNA"/>
</dbReference>
<comment type="caution">
    <text evidence="1">The sequence shown here is derived from an EMBL/GenBank/DDBJ whole genome shotgun (WGS) entry which is preliminary data.</text>
</comment>
<dbReference type="NCBIfam" id="TIGR01615">
    <property type="entry name" value="A_thal_3542"/>
    <property type="match status" value="1"/>
</dbReference>
<keyword evidence="2" id="KW-1185">Reference proteome</keyword>
<dbReference type="PANTHER" id="PTHR31579">
    <property type="entry name" value="OS03G0796600 PROTEIN"/>
    <property type="match status" value="1"/>
</dbReference>
<organism evidence="1 2">
    <name type="scientific">Acorus calamus</name>
    <name type="common">Sweet flag</name>
    <dbReference type="NCBI Taxonomy" id="4465"/>
    <lineage>
        <taxon>Eukaryota</taxon>
        <taxon>Viridiplantae</taxon>
        <taxon>Streptophyta</taxon>
        <taxon>Embryophyta</taxon>
        <taxon>Tracheophyta</taxon>
        <taxon>Spermatophyta</taxon>
        <taxon>Magnoliopsida</taxon>
        <taxon>Liliopsida</taxon>
        <taxon>Acoraceae</taxon>
        <taxon>Acorus</taxon>
    </lineage>
</organism>
<dbReference type="PANTHER" id="PTHR31579:SF34">
    <property type="entry name" value="T14N5.3 PROTEIN"/>
    <property type="match status" value="1"/>
</dbReference>
<proteinExistence type="predicted"/>
<dbReference type="InterPro" id="IPR006502">
    <property type="entry name" value="PDDEXK-like"/>
</dbReference>
<reference evidence="1" key="1">
    <citation type="journal article" date="2023" name="Nat. Commun.">
        <title>Diploid and tetraploid genomes of Acorus and the evolution of monocots.</title>
        <authorList>
            <person name="Ma L."/>
            <person name="Liu K.W."/>
            <person name="Li Z."/>
            <person name="Hsiao Y.Y."/>
            <person name="Qi Y."/>
            <person name="Fu T."/>
            <person name="Tang G.D."/>
            <person name="Zhang D."/>
            <person name="Sun W.H."/>
            <person name="Liu D.K."/>
            <person name="Li Y."/>
            <person name="Chen G.Z."/>
            <person name="Liu X.D."/>
            <person name="Liao X.Y."/>
            <person name="Jiang Y.T."/>
            <person name="Yu X."/>
            <person name="Hao Y."/>
            <person name="Huang J."/>
            <person name="Zhao X.W."/>
            <person name="Ke S."/>
            <person name="Chen Y.Y."/>
            <person name="Wu W.L."/>
            <person name="Hsu J.L."/>
            <person name="Lin Y.F."/>
            <person name="Huang M.D."/>
            <person name="Li C.Y."/>
            <person name="Huang L."/>
            <person name="Wang Z.W."/>
            <person name="Zhao X."/>
            <person name="Zhong W.Y."/>
            <person name="Peng D.H."/>
            <person name="Ahmad S."/>
            <person name="Lan S."/>
            <person name="Zhang J.S."/>
            <person name="Tsai W.C."/>
            <person name="Van de Peer Y."/>
            <person name="Liu Z.J."/>
        </authorList>
    </citation>
    <scope>NUCLEOTIDE SEQUENCE</scope>
    <source>
        <strain evidence="1">CP</strain>
    </source>
</reference>
<accession>A0AAV9FBR1</accession>